<sequence length="292" mass="32988">MNLKQLKYFMAIAEERQITAAAKKLHIAQPPLSYQLSLLEQELGVTLIKRGPRNAELTDAGKLLYKRAEQILSMTSSAVREVENYGKGLHGVLSLGAVSSSGGVVPNLRMQEFAKHYPDIRFEIHEGNTFAIIEMLEKGIVDLGIVRTPFQYDRFHCRYSALEPMAAVMTKDLACGQGESGITLEELKNKPLIIYRRFEALIQEAFAEEGLTPFICCLNDDARTTYTWARKGFGIGIIPKSALQVLNPDQLICKDILNEKLRTQVAVIWEKKRYLSPLAQRFVSFFEDSVDW</sequence>
<dbReference type="EMBL" id="SRMQ01000001">
    <property type="protein sequence ID" value="TGJ77769.1"/>
    <property type="molecule type" value="Genomic_DNA"/>
</dbReference>
<evidence type="ECO:0000313" key="7">
    <source>
        <dbReference type="Proteomes" id="UP000297714"/>
    </source>
</evidence>
<dbReference type="Gene3D" id="3.40.190.290">
    <property type="match status" value="1"/>
</dbReference>
<accession>A0A4Z0Y1I4</accession>
<dbReference type="Pfam" id="PF00126">
    <property type="entry name" value="HTH_1"/>
    <property type="match status" value="1"/>
</dbReference>
<protein>
    <submittedName>
        <fullName evidence="6">HTH-type transcriptional regulator CatM</fullName>
    </submittedName>
</protein>
<name>A0A4Z0Y1I4_9FIRM</name>
<dbReference type="CDD" id="cd05466">
    <property type="entry name" value="PBP2_LTTR_substrate"/>
    <property type="match status" value="1"/>
</dbReference>
<dbReference type="GO" id="GO:0003700">
    <property type="term" value="F:DNA-binding transcription factor activity"/>
    <property type="evidence" value="ECO:0007669"/>
    <property type="project" value="InterPro"/>
</dbReference>
<feature type="domain" description="HTH lysR-type" evidence="5">
    <location>
        <begin position="1"/>
        <end position="58"/>
    </location>
</feature>
<evidence type="ECO:0000256" key="4">
    <source>
        <dbReference type="ARBA" id="ARBA00023163"/>
    </source>
</evidence>
<keyword evidence="7" id="KW-1185">Reference proteome</keyword>
<organism evidence="6 7">
    <name type="scientific">Caproiciproducens galactitolivorans</name>
    <dbReference type="NCBI Taxonomy" id="642589"/>
    <lineage>
        <taxon>Bacteria</taxon>
        <taxon>Bacillati</taxon>
        <taxon>Bacillota</taxon>
        <taxon>Clostridia</taxon>
        <taxon>Eubacteriales</taxon>
        <taxon>Acutalibacteraceae</taxon>
        <taxon>Caproiciproducens</taxon>
    </lineage>
</organism>
<evidence type="ECO:0000256" key="1">
    <source>
        <dbReference type="ARBA" id="ARBA00009437"/>
    </source>
</evidence>
<dbReference type="Gene3D" id="1.10.10.10">
    <property type="entry name" value="Winged helix-like DNA-binding domain superfamily/Winged helix DNA-binding domain"/>
    <property type="match status" value="1"/>
</dbReference>
<evidence type="ECO:0000259" key="5">
    <source>
        <dbReference type="PROSITE" id="PS50931"/>
    </source>
</evidence>
<evidence type="ECO:0000313" key="6">
    <source>
        <dbReference type="EMBL" id="TGJ77769.1"/>
    </source>
</evidence>
<dbReference type="InterPro" id="IPR050950">
    <property type="entry name" value="HTH-type_LysR_regulators"/>
</dbReference>
<dbReference type="Proteomes" id="UP000297714">
    <property type="component" value="Unassembled WGS sequence"/>
</dbReference>
<dbReference type="SUPFAM" id="SSF53850">
    <property type="entry name" value="Periplasmic binding protein-like II"/>
    <property type="match status" value="1"/>
</dbReference>
<dbReference type="PANTHER" id="PTHR30419:SF28">
    <property type="entry name" value="HTH-TYPE TRANSCRIPTIONAL REGULATOR BSDA"/>
    <property type="match status" value="1"/>
</dbReference>
<dbReference type="InterPro" id="IPR000847">
    <property type="entry name" value="LysR_HTH_N"/>
</dbReference>
<dbReference type="InterPro" id="IPR036390">
    <property type="entry name" value="WH_DNA-bd_sf"/>
</dbReference>
<dbReference type="InterPro" id="IPR036388">
    <property type="entry name" value="WH-like_DNA-bd_sf"/>
</dbReference>
<dbReference type="GO" id="GO:0005829">
    <property type="term" value="C:cytosol"/>
    <property type="evidence" value="ECO:0007669"/>
    <property type="project" value="TreeGrafter"/>
</dbReference>
<dbReference type="GO" id="GO:0003677">
    <property type="term" value="F:DNA binding"/>
    <property type="evidence" value="ECO:0007669"/>
    <property type="project" value="UniProtKB-KW"/>
</dbReference>
<comment type="similarity">
    <text evidence="1">Belongs to the LysR transcriptional regulatory family.</text>
</comment>
<keyword evidence="3" id="KW-0238">DNA-binding</keyword>
<evidence type="ECO:0000256" key="3">
    <source>
        <dbReference type="ARBA" id="ARBA00023125"/>
    </source>
</evidence>
<dbReference type="PROSITE" id="PS50931">
    <property type="entry name" value="HTH_LYSR"/>
    <property type="match status" value="1"/>
</dbReference>
<dbReference type="FunFam" id="1.10.10.10:FF:000001">
    <property type="entry name" value="LysR family transcriptional regulator"/>
    <property type="match status" value="1"/>
</dbReference>
<dbReference type="PANTHER" id="PTHR30419">
    <property type="entry name" value="HTH-TYPE TRANSCRIPTIONAL REGULATOR YBHD"/>
    <property type="match status" value="1"/>
</dbReference>
<evidence type="ECO:0000256" key="2">
    <source>
        <dbReference type="ARBA" id="ARBA00023015"/>
    </source>
</evidence>
<dbReference type="PRINTS" id="PR00039">
    <property type="entry name" value="HTHLYSR"/>
</dbReference>
<keyword evidence="4" id="KW-0804">Transcription</keyword>
<gene>
    <name evidence="6" type="primary">catM</name>
    <name evidence="6" type="ORF">CAGA_01710</name>
</gene>
<reference evidence="6 7" key="1">
    <citation type="submission" date="2019-04" db="EMBL/GenBank/DDBJ databases">
        <authorList>
            <person name="Poehlein A."/>
            <person name="Bengelsdorf F.R."/>
            <person name="Duerre P."/>
            <person name="Daniel R."/>
        </authorList>
    </citation>
    <scope>NUCLEOTIDE SEQUENCE [LARGE SCALE GENOMIC DNA]</scope>
    <source>
        <strain evidence="6 7">BS-1</strain>
    </source>
</reference>
<dbReference type="SUPFAM" id="SSF46785">
    <property type="entry name" value="Winged helix' DNA-binding domain"/>
    <property type="match status" value="1"/>
</dbReference>
<keyword evidence="2" id="KW-0805">Transcription regulation</keyword>
<dbReference type="OrthoDB" id="9803714at2"/>
<proteinExistence type="inferred from homology"/>
<dbReference type="Pfam" id="PF03466">
    <property type="entry name" value="LysR_substrate"/>
    <property type="match status" value="1"/>
</dbReference>
<dbReference type="InterPro" id="IPR005119">
    <property type="entry name" value="LysR_subst-bd"/>
</dbReference>
<dbReference type="AlphaFoldDB" id="A0A4Z0Y1I4"/>
<comment type="caution">
    <text evidence="6">The sequence shown here is derived from an EMBL/GenBank/DDBJ whole genome shotgun (WGS) entry which is preliminary data.</text>
</comment>
<dbReference type="RefSeq" id="WP_135656742.1">
    <property type="nucleotide sequence ID" value="NZ_SRMQ01000001.1"/>
</dbReference>